<feature type="transmembrane region" description="Helical" evidence="10">
    <location>
        <begin position="83"/>
        <end position="100"/>
    </location>
</feature>
<dbReference type="Gene3D" id="1.20.1720.10">
    <property type="entry name" value="Multidrug resistance protein D"/>
    <property type="match status" value="1"/>
</dbReference>
<evidence type="ECO:0000256" key="1">
    <source>
        <dbReference type="ARBA" id="ARBA00003279"/>
    </source>
</evidence>
<dbReference type="InterPro" id="IPR020846">
    <property type="entry name" value="MFS_dom"/>
</dbReference>
<dbReference type="HOGENOM" id="CLU_001265_47_1_5"/>
<keyword evidence="10" id="KW-0997">Cell inner membrane</keyword>
<feature type="transmembrane region" description="Helical" evidence="10">
    <location>
        <begin position="51"/>
        <end position="71"/>
    </location>
</feature>
<gene>
    <name evidence="12" type="ordered locus">Dshi_0717</name>
</gene>
<dbReference type="InterPro" id="IPR011701">
    <property type="entry name" value="MFS"/>
</dbReference>
<dbReference type="GO" id="GO:0005886">
    <property type="term" value="C:plasma membrane"/>
    <property type="evidence" value="ECO:0007669"/>
    <property type="project" value="UniProtKB-SubCell"/>
</dbReference>
<dbReference type="InterPro" id="IPR004812">
    <property type="entry name" value="Efflux_drug-R_Bcr/CmlA"/>
</dbReference>
<dbReference type="eggNOG" id="COG2814">
    <property type="taxonomic scope" value="Bacteria"/>
</dbReference>
<dbReference type="GO" id="GO:1990961">
    <property type="term" value="P:xenobiotic detoxification by transmembrane export across the plasma membrane"/>
    <property type="evidence" value="ECO:0007669"/>
    <property type="project" value="InterPro"/>
</dbReference>
<organism evidence="12 13">
    <name type="scientific">Dinoroseobacter shibae (strain DSM 16493 / NCIMB 14021 / DFL 12)</name>
    <dbReference type="NCBI Taxonomy" id="398580"/>
    <lineage>
        <taxon>Bacteria</taxon>
        <taxon>Pseudomonadati</taxon>
        <taxon>Pseudomonadota</taxon>
        <taxon>Alphaproteobacteria</taxon>
        <taxon>Rhodobacterales</taxon>
        <taxon>Roseobacteraceae</taxon>
        <taxon>Dinoroseobacter</taxon>
    </lineage>
</organism>
<feature type="transmembrane region" description="Helical" evidence="10">
    <location>
        <begin position="217"/>
        <end position="241"/>
    </location>
</feature>
<evidence type="ECO:0000256" key="3">
    <source>
        <dbReference type="ARBA" id="ARBA00006236"/>
    </source>
</evidence>
<dbReference type="GO" id="GO:0042910">
    <property type="term" value="F:xenobiotic transmembrane transporter activity"/>
    <property type="evidence" value="ECO:0007669"/>
    <property type="project" value="InterPro"/>
</dbReference>
<evidence type="ECO:0000256" key="2">
    <source>
        <dbReference type="ARBA" id="ARBA00004651"/>
    </source>
</evidence>
<evidence type="ECO:0000256" key="4">
    <source>
        <dbReference type="ARBA" id="ARBA00007520"/>
    </source>
</evidence>
<evidence type="ECO:0000256" key="6">
    <source>
        <dbReference type="ARBA" id="ARBA00022475"/>
    </source>
</evidence>
<dbReference type="PROSITE" id="PS00216">
    <property type="entry name" value="SUGAR_TRANSPORT_1"/>
    <property type="match status" value="1"/>
</dbReference>
<dbReference type="RefSeq" id="WP_012177394.1">
    <property type="nucleotide sequence ID" value="NC_009952.1"/>
</dbReference>
<evidence type="ECO:0000256" key="5">
    <source>
        <dbReference type="ARBA" id="ARBA00022448"/>
    </source>
</evidence>
<sequence length="408" mass="42714">MTKRPASRFLDRNTPPHLATLVLMAGVAALSMNVFLPSLPGMAVYFDAEYAVMQLSVSLYLMMTAVLQLLVGPLSDRYGRRPVMLISTALFALATLGAIFAPTVEVFLACRMAQAVIASALVLSRAIVRDMVGQAEAASLIGYVTMGMAIVPMIGPALGGLLDETFGWRASFWLLFAAAVAMLWLIWSDLGETAPNRSGGFRAQVAEYPELLKARRFWGYVAAAAFASGVFFAFLGGAPYLGSEVFGLSPAILGIYFGAPALGYVLGNFLSGRFSIRIGINRMILWGSLITSVGMAASILIYAAGLTHPLSFFALTATVGIGNGMIIPNATAGSLSVRPHLAGTASGLGGAIMVGGGAAMSVLAGILLPLGTGPYPLQALMLLTSLGSTVAVIYVMRRERDLTAQPSA</sequence>
<dbReference type="PANTHER" id="PTHR43124:SF3">
    <property type="entry name" value="CHLORAMPHENICOL EFFLUX PUMP RV0191"/>
    <property type="match status" value="1"/>
</dbReference>
<comment type="similarity">
    <text evidence="4">Belongs to the major facilitator superfamily. TCR/Tet family.</text>
</comment>
<dbReference type="AlphaFoldDB" id="A8LQH6"/>
<name>A8LQH6_DINSH</name>
<feature type="transmembrane region" description="Helical" evidence="10">
    <location>
        <begin position="247"/>
        <end position="271"/>
    </location>
</feature>
<keyword evidence="8 10" id="KW-1133">Transmembrane helix</keyword>
<proteinExistence type="inferred from homology"/>
<feature type="transmembrane region" description="Helical" evidence="10">
    <location>
        <begin position="21"/>
        <end position="39"/>
    </location>
</feature>
<dbReference type="SUPFAM" id="SSF103473">
    <property type="entry name" value="MFS general substrate transporter"/>
    <property type="match status" value="1"/>
</dbReference>
<evidence type="ECO:0000259" key="11">
    <source>
        <dbReference type="PROSITE" id="PS50850"/>
    </source>
</evidence>
<comment type="function">
    <text evidence="1">Resistance to tetracycline by an active tetracycline efflux. This is an energy-dependent process that decreases the accumulation of the antibiotic in whole cells. This protein functions as a metal-tetracycline/H(+) antiporter.</text>
</comment>
<dbReference type="InterPro" id="IPR050189">
    <property type="entry name" value="MFS_Efflux_Transporters"/>
</dbReference>
<evidence type="ECO:0000313" key="12">
    <source>
        <dbReference type="EMBL" id="ABV92462.1"/>
    </source>
</evidence>
<feature type="transmembrane region" description="Helical" evidence="10">
    <location>
        <begin position="348"/>
        <end position="371"/>
    </location>
</feature>
<keyword evidence="7 10" id="KW-0812">Transmembrane</keyword>
<dbReference type="PANTHER" id="PTHR43124">
    <property type="entry name" value="PURINE EFFLUX PUMP PBUE"/>
    <property type="match status" value="1"/>
</dbReference>
<dbReference type="InterPro" id="IPR001958">
    <property type="entry name" value="Tet-R_TetA/multi-R_MdtG-like"/>
</dbReference>
<dbReference type="PRINTS" id="PR01035">
    <property type="entry name" value="TCRTETA"/>
</dbReference>
<dbReference type="STRING" id="398580.Dshi_0717"/>
<evidence type="ECO:0000256" key="9">
    <source>
        <dbReference type="ARBA" id="ARBA00023136"/>
    </source>
</evidence>
<evidence type="ECO:0000256" key="10">
    <source>
        <dbReference type="RuleBase" id="RU365088"/>
    </source>
</evidence>
<comment type="similarity">
    <text evidence="3 10">Belongs to the major facilitator superfamily. Bcr/CmlA family.</text>
</comment>
<dbReference type="Proteomes" id="UP000006833">
    <property type="component" value="Chromosome"/>
</dbReference>
<comment type="subcellular location">
    <subcellularLocation>
        <location evidence="10">Cell inner membrane</location>
        <topology evidence="10">Multi-pass membrane protein</topology>
    </subcellularLocation>
    <subcellularLocation>
        <location evidence="2">Cell membrane</location>
        <topology evidence="2">Multi-pass membrane protein</topology>
    </subcellularLocation>
</comment>
<dbReference type="PROSITE" id="PS50850">
    <property type="entry name" value="MFS"/>
    <property type="match status" value="1"/>
</dbReference>
<feature type="transmembrane region" description="Helical" evidence="10">
    <location>
        <begin position="310"/>
        <end position="327"/>
    </location>
</feature>
<feature type="transmembrane region" description="Helical" evidence="10">
    <location>
        <begin position="168"/>
        <end position="187"/>
    </location>
</feature>
<protein>
    <recommendedName>
        <fullName evidence="10">Bcr/CflA family efflux transporter</fullName>
    </recommendedName>
</protein>
<dbReference type="Pfam" id="PF07690">
    <property type="entry name" value="MFS_1"/>
    <property type="match status" value="1"/>
</dbReference>
<keyword evidence="9 10" id="KW-0472">Membrane</keyword>
<feature type="transmembrane region" description="Helical" evidence="10">
    <location>
        <begin position="283"/>
        <end position="304"/>
    </location>
</feature>
<keyword evidence="5 10" id="KW-0813">Transport</keyword>
<feature type="transmembrane region" description="Helical" evidence="10">
    <location>
        <begin position="140"/>
        <end position="162"/>
    </location>
</feature>
<dbReference type="InterPro" id="IPR005829">
    <property type="entry name" value="Sugar_transporter_CS"/>
</dbReference>
<accession>A8LQH6</accession>
<dbReference type="OrthoDB" id="9800416at2"/>
<keyword evidence="13" id="KW-1185">Reference proteome</keyword>
<feature type="transmembrane region" description="Helical" evidence="10">
    <location>
        <begin position="106"/>
        <end position="128"/>
    </location>
</feature>
<evidence type="ECO:0000256" key="7">
    <source>
        <dbReference type="ARBA" id="ARBA00022692"/>
    </source>
</evidence>
<keyword evidence="6" id="KW-1003">Cell membrane</keyword>
<feature type="domain" description="Major facilitator superfamily (MFS) profile" evidence="11">
    <location>
        <begin position="17"/>
        <end position="399"/>
    </location>
</feature>
<dbReference type="CDD" id="cd17320">
    <property type="entry name" value="MFS_MdfA_MDR_like"/>
    <property type="match status" value="1"/>
</dbReference>
<evidence type="ECO:0000256" key="8">
    <source>
        <dbReference type="ARBA" id="ARBA00022989"/>
    </source>
</evidence>
<feature type="transmembrane region" description="Helical" evidence="10">
    <location>
        <begin position="377"/>
        <end position="396"/>
    </location>
</feature>
<dbReference type="NCBIfam" id="TIGR00710">
    <property type="entry name" value="efflux_Bcr_CflA"/>
    <property type="match status" value="1"/>
</dbReference>
<evidence type="ECO:0000313" key="13">
    <source>
        <dbReference type="Proteomes" id="UP000006833"/>
    </source>
</evidence>
<dbReference type="InterPro" id="IPR036259">
    <property type="entry name" value="MFS_trans_sf"/>
</dbReference>
<dbReference type="KEGG" id="dsh:Dshi_0717"/>
<dbReference type="EMBL" id="CP000830">
    <property type="protein sequence ID" value="ABV92462.1"/>
    <property type="molecule type" value="Genomic_DNA"/>
</dbReference>
<reference evidence="13" key="1">
    <citation type="journal article" date="2010" name="ISME J.">
        <title>The complete genome sequence of the algal symbiont Dinoroseobacter shibae: a hitchhiker's guide to life in the sea.</title>
        <authorList>
            <person name="Wagner-Dobler I."/>
            <person name="Ballhausen B."/>
            <person name="Berger M."/>
            <person name="Brinkhoff T."/>
            <person name="Buchholz I."/>
            <person name="Bunk B."/>
            <person name="Cypionka H."/>
            <person name="Daniel R."/>
            <person name="Drepper T."/>
            <person name="Gerdts G."/>
            <person name="Hahnke S."/>
            <person name="Han C."/>
            <person name="Jahn D."/>
            <person name="Kalhoefer D."/>
            <person name="Kiss H."/>
            <person name="Klenk H.P."/>
            <person name="Kyrpides N."/>
            <person name="Liebl W."/>
            <person name="Liesegang H."/>
            <person name="Meincke L."/>
            <person name="Pati A."/>
            <person name="Petersen J."/>
            <person name="Piekarski T."/>
            <person name="Pommerenke C."/>
            <person name="Pradella S."/>
            <person name="Pukall R."/>
            <person name="Rabus R."/>
            <person name="Stackebrandt E."/>
            <person name="Thole S."/>
            <person name="Thompson L."/>
            <person name="Tielen P."/>
            <person name="Tomasch J."/>
            <person name="von Jan M."/>
            <person name="Wanphrut N."/>
            <person name="Wichels A."/>
            <person name="Zech H."/>
            <person name="Simon M."/>
        </authorList>
    </citation>
    <scope>NUCLEOTIDE SEQUENCE [LARGE SCALE GENOMIC DNA]</scope>
    <source>
        <strain evidence="13">DSM 16493 / NCIMB 14021 / DFL 12</strain>
    </source>
</reference>